<evidence type="ECO:0000313" key="3">
    <source>
        <dbReference type="Proteomes" id="UP000601435"/>
    </source>
</evidence>
<dbReference type="EMBL" id="CAJNJA010012642">
    <property type="protein sequence ID" value="CAE7301647.1"/>
    <property type="molecule type" value="Genomic_DNA"/>
</dbReference>
<keyword evidence="1" id="KW-0812">Transmembrane</keyword>
<keyword evidence="1" id="KW-0472">Membrane</keyword>
<feature type="transmembrane region" description="Helical" evidence="1">
    <location>
        <begin position="43"/>
        <end position="66"/>
    </location>
</feature>
<keyword evidence="3" id="KW-1185">Reference proteome</keyword>
<accession>A0A812NKA3</accession>
<keyword evidence="1" id="KW-1133">Transmembrane helix</keyword>
<organism evidence="2 3">
    <name type="scientific">Symbiodinium necroappetens</name>
    <dbReference type="NCBI Taxonomy" id="1628268"/>
    <lineage>
        <taxon>Eukaryota</taxon>
        <taxon>Sar</taxon>
        <taxon>Alveolata</taxon>
        <taxon>Dinophyceae</taxon>
        <taxon>Suessiales</taxon>
        <taxon>Symbiodiniaceae</taxon>
        <taxon>Symbiodinium</taxon>
    </lineage>
</organism>
<feature type="transmembrane region" description="Helical" evidence="1">
    <location>
        <begin position="78"/>
        <end position="102"/>
    </location>
</feature>
<dbReference type="Proteomes" id="UP000601435">
    <property type="component" value="Unassembled WGS sequence"/>
</dbReference>
<proteinExistence type="predicted"/>
<comment type="caution">
    <text evidence="2">The sequence shown here is derived from an EMBL/GenBank/DDBJ whole genome shotgun (WGS) entry which is preliminary data.</text>
</comment>
<dbReference type="AlphaFoldDB" id="A0A812NKA3"/>
<reference evidence="2" key="1">
    <citation type="submission" date="2021-02" db="EMBL/GenBank/DDBJ databases">
        <authorList>
            <person name="Dougan E. K."/>
            <person name="Rhodes N."/>
            <person name="Thang M."/>
            <person name="Chan C."/>
        </authorList>
    </citation>
    <scope>NUCLEOTIDE SEQUENCE</scope>
</reference>
<evidence type="ECO:0000256" key="1">
    <source>
        <dbReference type="SAM" id="Phobius"/>
    </source>
</evidence>
<name>A0A812NKA3_9DINO</name>
<evidence type="ECO:0000313" key="2">
    <source>
        <dbReference type="EMBL" id="CAE7301647.1"/>
    </source>
</evidence>
<gene>
    <name evidence="2" type="ORF">SNEC2469_LOCUS7453</name>
</gene>
<sequence>MNPYRGEQQGFVPESSGLFGGYEAIQSFNKGLWLPMPKRKMNFVPMIVCSLVPWALFVLVYSLMAFQFHYSQPTLCNIVVFVLLFFVLVIGVKAGSVLSWHLHERTMICHTRH</sequence>
<protein>
    <submittedName>
        <fullName evidence="2">Uncharacterized protein</fullName>
    </submittedName>
</protein>